<evidence type="ECO:0000313" key="2">
    <source>
        <dbReference type="Proteomes" id="UP000184363"/>
    </source>
</evidence>
<keyword evidence="2" id="KW-1185">Reference proteome</keyword>
<proteinExistence type="predicted"/>
<dbReference type="STRING" id="1848.SAMN05443637_101261"/>
<name>A0A1M6NHP2_PSETH</name>
<organism evidence="1 2">
    <name type="scientific">Pseudonocardia thermophila</name>
    <dbReference type="NCBI Taxonomy" id="1848"/>
    <lineage>
        <taxon>Bacteria</taxon>
        <taxon>Bacillati</taxon>
        <taxon>Actinomycetota</taxon>
        <taxon>Actinomycetes</taxon>
        <taxon>Pseudonocardiales</taxon>
        <taxon>Pseudonocardiaceae</taxon>
        <taxon>Pseudonocardia</taxon>
    </lineage>
</organism>
<dbReference type="AlphaFoldDB" id="A0A1M6NHP2"/>
<dbReference type="RefSeq" id="WP_159444836.1">
    <property type="nucleotide sequence ID" value="NZ_CALGVN010000063.1"/>
</dbReference>
<accession>A0A1M6NHP2</accession>
<reference evidence="1 2" key="1">
    <citation type="submission" date="2016-11" db="EMBL/GenBank/DDBJ databases">
        <authorList>
            <person name="Jaros S."/>
            <person name="Januszkiewicz K."/>
            <person name="Wedrychowicz H."/>
        </authorList>
    </citation>
    <scope>NUCLEOTIDE SEQUENCE [LARGE SCALE GENOMIC DNA]</scope>
    <source>
        <strain evidence="1 2">DSM 43832</strain>
    </source>
</reference>
<protein>
    <submittedName>
        <fullName evidence="1">Uncharacterized protein</fullName>
    </submittedName>
</protein>
<dbReference type="Proteomes" id="UP000184363">
    <property type="component" value="Unassembled WGS sequence"/>
</dbReference>
<dbReference type="EMBL" id="FRAP01000001">
    <property type="protein sequence ID" value="SHJ95258.1"/>
    <property type="molecule type" value="Genomic_DNA"/>
</dbReference>
<sequence>MSIQELAQAAIELGADDTAALERFAVLEDAAFEGYVNDYAQALMICKSCHGG</sequence>
<evidence type="ECO:0000313" key="1">
    <source>
        <dbReference type="EMBL" id="SHJ95258.1"/>
    </source>
</evidence>
<gene>
    <name evidence="1" type="ORF">SAMN05443637_101261</name>
</gene>